<dbReference type="Proteomes" id="UP000591844">
    <property type="component" value="Unassembled WGS sequence"/>
</dbReference>
<proteinExistence type="predicted"/>
<comment type="caution">
    <text evidence="1">The sequence shown here is derived from an EMBL/GenBank/DDBJ whole genome shotgun (WGS) entry which is preliminary data.</text>
</comment>
<dbReference type="EMBL" id="PUJW01000011">
    <property type="protein sequence ID" value="NHB92920.1"/>
    <property type="molecule type" value="Genomic_DNA"/>
</dbReference>
<sequence length="110" mass="11949">MLPGIRSLAAAMHLEIHRVYNHNQFLRGVTKKDKTGLHCALSNGVSEKFAQMAGSLERTILANSIAFGVINHEQTGTLCHSQTKSLLCHSINLADILTSGIRSLLLNVTV</sequence>
<protein>
    <submittedName>
        <fullName evidence="1">Uncharacterized protein</fullName>
    </submittedName>
</protein>
<evidence type="ECO:0000313" key="1">
    <source>
        <dbReference type="EMBL" id="NHB92920.1"/>
    </source>
</evidence>
<reference evidence="1 2" key="1">
    <citation type="submission" date="2018-02" db="EMBL/GenBank/DDBJ databases">
        <authorList>
            <person name="Machado R.A."/>
        </authorList>
    </citation>
    <scope>NUCLEOTIDE SEQUENCE [LARGE SCALE GENOMIC DNA]</scope>
    <source>
        <strain evidence="1 2">DSM 19724</strain>
    </source>
</reference>
<keyword evidence="2" id="KW-1185">Reference proteome</keyword>
<dbReference type="AlphaFoldDB" id="A0A7X5QEQ2"/>
<organism evidence="1 2">
    <name type="scientific">Photorhabdus cinerea</name>
    <dbReference type="NCBI Taxonomy" id="471575"/>
    <lineage>
        <taxon>Bacteria</taxon>
        <taxon>Pseudomonadati</taxon>
        <taxon>Pseudomonadota</taxon>
        <taxon>Gammaproteobacteria</taxon>
        <taxon>Enterobacterales</taxon>
        <taxon>Morganellaceae</taxon>
        <taxon>Photorhabdus</taxon>
    </lineage>
</organism>
<accession>A0A7X5QEQ2</accession>
<gene>
    <name evidence="1" type="ORF">C5469_12515</name>
</gene>
<evidence type="ECO:0000313" key="2">
    <source>
        <dbReference type="Proteomes" id="UP000591844"/>
    </source>
</evidence>
<name>A0A7X5QEQ2_9GAMM</name>